<sequence>MTQLACVNATVTAREMLSEHLVRVRVAGEALRELPWGAQGPGPRADSYIKVLIPPTRGGSVAVDVSDMARWRREFMAAPPESSGWMRTYTVRDAATVDLAGTTVPELAIDVVLHEDPEHGMGPGAAWGDTVREGDTAQLLVPAGDGSWWAAWDERRAAGQDVVVAGDETALPAISAIVDGIEQGVRVNHPADTPYVPPRTVTVAVEVPAEGDAVAAAGPRALARAASSADGTELDVVLEGGTELRWTWLPRGARDRNLELELWLWERLSEHARRHWAAGHTELSWWQDESEFVWNTARSEGRGTYWFLAAESSAVKSMRRMCVSGGVPKTDISFMGYWKQGTATE</sequence>
<comment type="caution">
    <text evidence="3">The sequence shown here is derived from an EMBL/GenBank/DDBJ whole genome shotgun (WGS) entry which is preliminary data.</text>
</comment>
<dbReference type="OrthoDB" id="3291337at2"/>
<dbReference type="CDD" id="cd06193">
    <property type="entry name" value="siderophore_interacting"/>
    <property type="match status" value="1"/>
</dbReference>
<dbReference type="InterPro" id="IPR013113">
    <property type="entry name" value="SIP_FAD-bd"/>
</dbReference>
<dbReference type="PANTHER" id="PTHR30157:SF0">
    <property type="entry name" value="NADPH-DEPENDENT FERRIC-CHELATE REDUCTASE"/>
    <property type="match status" value="1"/>
</dbReference>
<dbReference type="PANTHER" id="PTHR30157">
    <property type="entry name" value="FERRIC REDUCTASE, NADPH-DEPENDENT"/>
    <property type="match status" value="1"/>
</dbReference>
<protein>
    <submittedName>
        <fullName evidence="3">Siderophore-interacting protein</fullName>
    </submittedName>
</protein>
<dbReference type="Pfam" id="PF04954">
    <property type="entry name" value="SIP"/>
    <property type="match status" value="1"/>
</dbReference>
<accession>A0A3L9LZL7</accession>
<evidence type="ECO:0000313" key="4">
    <source>
        <dbReference type="Proteomes" id="UP000277871"/>
    </source>
</evidence>
<dbReference type="Gene3D" id="2.40.30.10">
    <property type="entry name" value="Translation factors"/>
    <property type="match status" value="1"/>
</dbReference>
<feature type="domain" description="Siderophore-interacting FAD-binding" evidence="2">
    <location>
        <begin position="11"/>
        <end position="144"/>
    </location>
</feature>
<evidence type="ECO:0000259" key="2">
    <source>
        <dbReference type="Pfam" id="PF08021"/>
    </source>
</evidence>
<organism evidence="3 4">
    <name type="scientific">Kocuria tytonicola</name>
    <dbReference type="NCBI Taxonomy" id="2055946"/>
    <lineage>
        <taxon>Bacteria</taxon>
        <taxon>Bacillati</taxon>
        <taxon>Actinomycetota</taxon>
        <taxon>Actinomycetes</taxon>
        <taxon>Micrococcales</taxon>
        <taxon>Micrococcaceae</taxon>
        <taxon>Kocuria</taxon>
    </lineage>
</organism>
<dbReference type="Gene3D" id="3.40.50.80">
    <property type="entry name" value="Nucleotide-binding domain of ferredoxin-NADP reductase (FNR) module"/>
    <property type="match status" value="1"/>
</dbReference>
<dbReference type="RefSeq" id="WP_121844950.1">
    <property type="nucleotide sequence ID" value="NZ_PHOA01000003.1"/>
</dbReference>
<name>A0A3L9LZL7_9MICC</name>
<keyword evidence="4" id="KW-1185">Reference proteome</keyword>
<feature type="domain" description="SIP-like Rossmann fold" evidence="1">
    <location>
        <begin position="161"/>
        <end position="341"/>
    </location>
</feature>
<dbReference type="Proteomes" id="UP000277871">
    <property type="component" value="Unassembled WGS sequence"/>
</dbReference>
<evidence type="ECO:0000313" key="3">
    <source>
        <dbReference type="EMBL" id="RLY94832.1"/>
    </source>
</evidence>
<proteinExistence type="predicted"/>
<dbReference type="InterPro" id="IPR039261">
    <property type="entry name" value="FNR_nucleotide-bd"/>
</dbReference>
<evidence type="ECO:0000259" key="1">
    <source>
        <dbReference type="Pfam" id="PF04954"/>
    </source>
</evidence>
<dbReference type="AlphaFoldDB" id="A0A3L9LZL7"/>
<dbReference type="InterPro" id="IPR007037">
    <property type="entry name" value="SIP_rossman_dom"/>
</dbReference>
<dbReference type="InterPro" id="IPR039374">
    <property type="entry name" value="SIP_fam"/>
</dbReference>
<dbReference type="Pfam" id="PF08021">
    <property type="entry name" value="FAD_binding_9"/>
    <property type="match status" value="1"/>
</dbReference>
<reference evidence="3 4" key="1">
    <citation type="submission" date="2018-10" db="EMBL/GenBank/DDBJ databases">
        <title>Kocuria tytonicola, new bacteria from the preen glands of American barn owls (Tyto furcata).</title>
        <authorList>
            <person name="Braun M.S."/>
            <person name="Wang E."/>
            <person name="Zimmermann S."/>
            <person name="Boutin S."/>
            <person name="Wagner H."/>
            <person name="Wink M."/>
        </authorList>
    </citation>
    <scope>NUCLEOTIDE SEQUENCE [LARGE SCALE GENOMIC DNA]</scope>
    <source>
        <strain evidence="3 4">473</strain>
    </source>
</reference>
<gene>
    <name evidence="3" type="ORF">EAE32_06775</name>
</gene>
<dbReference type="EMBL" id="RDEX01000001">
    <property type="protein sequence ID" value="RLY94832.1"/>
    <property type="molecule type" value="Genomic_DNA"/>
</dbReference>